<gene>
    <name evidence="6" type="ORF">NGTWS1702_38130</name>
</gene>
<dbReference type="InterPro" id="IPR013655">
    <property type="entry name" value="PAS_fold_3"/>
</dbReference>
<dbReference type="PROSITE" id="PS50112">
    <property type="entry name" value="PAS"/>
    <property type="match status" value="1"/>
</dbReference>
<dbReference type="InterPro" id="IPR000014">
    <property type="entry name" value="PAS"/>
</dbReference>
<feature type="transmembrane region" description="Helical" evidence="2">
    <location>
        <begin position="216"/>
        <end position="235"/>
    </location>
</feature>
<feature type="domain" description="PAS" evidence="3">
    <location>
        <begin position="354"/>
        <end position="409"/>
    </location>
</feature>
<feature type="transmembrane region" description="Helical" evidence="2">
    <location>
        <begin position="285"/>
        <end position="306"/>
    </location>
</feature>
<proteinExistence type="predicted"/>
<feature type="transmembrane region" description="Helical" evidence="2">
    <location>
        <begin position="182"/>
        <end position="204"/>
    </location>
</feature>
<accession>A0ABQ4V7A2</accession>
<dbReference type="NCBIfam" id="TIGR00254">
    <property type="entry name" value="GGDEF"/>
    <property type="match status" value="1"/>
</dbReference>
<dbReference type="CDD" id="cd01949">
    <property type="entry name" value="GGDEF"/>
    <property type="match status" value="1"/>
</dbReference>
<evidence type="ECO:0008006" key="8">
    <source>
        <dbReference type="Google" id="ProtNLM"/>
    </source>
</evidence>
<evidence type="ECO:0000313" key="6">
    <source>
        <dbReference type="EMBL" id="GJF11501.1"/>
    </source>
</evidence>
<evidence type="ECO:0000259" key="5">
    <source>
        <dbReference type="PROSITE" id="PS50887"/>
    </source>
</evidence>
<feature type="domain" description="GGDEF" evidence="5">
    <location>
        <begin position="495"/>
        <end position="625"/>
    </location>
</feature>
<evidence type="ECO:0000256" key="2">
    <source>
        <dbReference type="SAM" id="Phobius"/>
    </source>
</evidence>
<keyword evidence="2" id="KW-1133">Transmembrane helix</keyword>
<dbReference type="InterPro" id="IPR052163">
    <property type="entry name" value="DGC-Regulatory_Protein"/>
</dbReference>
<dbReference type="PROSITE" id="PS50887">
    <property type="entry name" value="GGDEF"/>
    <property type="match status" value="1"/>
</dbReference>
<keyword evidence="7" id="KW-1185">Reference proteome</keyword>
<dbReference type="Pfam" id="PF08447">
    <property type="entry name" value="PAS_3"/>
    <property type="match status" value="1"/>
</dbReference>
<dbReference type="NCBIfam" id="TIGR00229">
    <property type="entry name" value="sensory_box"/>
    <property type="match status" value="1"/>
</dbReference>
<feature type="transmembrane region" description="Helical" evidence="2">
    <location>
        <begin position="39"/>
        <end position="62"/>
    </location>
</feature>
<feature type="domain" description="PAC" evidence="4">
    <location>
        <begin position="411"/>
        <end position="463"/>
    </location>
</feature>
<feature type="transmembrane region" description="Helical" evidence="2">
    <location>
        <begin position="106"/>
        <end position="125"/>
    </location>
</feature>
<feature type="coiled-coil region" evidence="1">
    <location>
        <begin position="309"/>
        <end position="350"/>
    </location>
</feature>
<keyword evidence="1" id="KW-0175">Coiled coil</keyword>
<dbReference type="CDD" id="cd00130">
    <property type="entry name" value="PAS"/>
    <property type="match status" value="1"/>
</dbReference>
<dbReference type="PANTHER" id="PTHR46663">
    <property type="entry name" value="DIGUANYLATE CYCLASE DGCT-RELATED"/>
    <property type="match status" value="1"/>
</dbReference>
<keyword evidence="2" id="KW-0472">Membrane</keyword>
<feature type="transmembrane region" description="Helical" evidence="2">
    <location>
        <begin position="82"/>
        <end position="99"/>
    </location>
</feature>
<comment type="caution">
    <text evidence="6">The sequence shown here is derived from an EMBL/GenBank/DDBJ whole genome shotgun (WGS) entry which is preliminary data.</text>
</comment>
<dbReference type="InterPro" id="IPR000160">
    <property type="entry name" value="GGDEF_dom"/>
</dbReference>
<evidence type="ECO:0000256" key="1">
    <source>
        <dbReference type="SAM" id="Coils"/>
    </source>
</evidence>
<dbReference type="InterPro" id="IPR035965">
    <property type="entry name" value="PAS-like_dom_sf"/>
</dbReference>
<dbReference type="InterPro" id="IPR001610">
    <property type="entry name" value="PAC"/>
</dbReference>
<dbReference type="SMART" id="SM00267">
    <property type="entry name" value="GGDEF"/>
    <property type="match status" value="1"/>
</dbReference>
<evidence type="ECO:0000313" key="7">
    <source>
        <dbReference type="Proteomes" id="UP001060504"/>
    </source>
</evidence>
<dbReference type="PROSITE" id="PS50113">
    <property type="entry name" value="PAC"/>
    <property type="match status" value="1"/>
</dbReference>
<dbReference type="EMBL" id="BPRH01003990">
    <property type="protein sequence ID" value="GJF11501.1"/>
    <property type="molecule type" value="Genomic_DNA"/>
</dbReference>
<dbReference type="Gene3D" id="3.30.70.270">
    <property type="match status" value="1"/>
</dbReference>
<feature type="transmembrane region" description="Helical" evidence="2">
    <location>
        <begin position="255"/>
        <end position="279"/>
    </location>
</feature>
<reference evidence="6 7" key="1">
    <citation type="submission" date="2021-08" db="EMBL/GenBank/DDBJ databases">
        <title>Draft genome sequence of Mycolicibacterium sp. NGTWS1702 strain.</title>
        <authorList>
            <person name="Matsumoto M."/>
            <person name="Tang B.C.C."/>
            <person name="Machida Y."/>
            <person name="Matoyama H."/>
            <person name="Kishihara T."/>
            <person name="Sato S."/>
            <person name="Kondo I."/>
            <person name="Sano M."/>
            <person name="Kato G."/>
        </authorList>
    </citation>
    <scope>NUCLEOTIDE SEQUENCE [LARGE SCALE GENOMIC DNA]</scope>
    <source>
        <strain evidence="6 7">NGTWSNA01</strain>
    </source>
</reference>
<dbReference type="SUPFAM" id="SSF55073">
    <property type="entry name" value="Nucleotide cyclase"/>
    <property type="match status" value="1"/>
</dbReference>
<dbReference type="SMART" id="SM00091">
    <property type="entry name" value="PAS"/>
    <property type="match status" value="1"/>
</dbReference>
<sequence>MKTGNSVHEAVSQYVWPDNWEGLDVVTTVPDTASRLEAVLAWCGRGAVAVVLGLAVLNWVGWATGNDAVTRIFESWPPMPPWSALIQGALAVAILVQLGRPTQARIWAGRGLAAVAAVLATVFLVENLTGSSLGVDRVFFSDAVVAAEGSWPGRPSTWTAFSAALLAIGVVLTELDRRWTRIAWQLCLAGAAVLPTITALTYVFEAFLLMDATRSTGQAVGSVVSLLLMAAATVLARPDRDPVAWLLARPDRWTLIRMIGILAGLPIAVGLSRLVFLGGGLRGDAVWVLSITAGTVVVGVAVFFAIQREQRLLIEKETLSRERAQAETERAEAERERAGAETRYRILADNAVDVVAHIRGLDVVWISPSVEDAFGWPPEQWINASFAPRVHPGDLDAVGAALQGVAHSGSATVRCRVVTVDGSYRWVEARGKLYIDGEGDTDGMIFAVRIIDEQVEVEQQLQRLARFDTLTGLVNRAEALARLETAINCSRIPGTELGVLFCDIDRFKTINDTYGHTVGDAVLWTVADRISQCVRHGDTVGRTGGDEMLVLLPGLHSLDEATQIAEKIQARTAEPIRHSGSIFHATLSIGVTLAIPGESVTNTTARADAAMYQAKHDGGNTVSFT</sequence>
<name>A0ABQ4V7A2_9MYCO</name>
<dbReference type="Pfam" id="PF00990">
    <property type="entry name" value="GGDEF"/>
    <property type="match status" value="1"/>
</dbReference>
<dbReference type="PANTHER" id="PTHR46663:SF2">
    <property type="entry name" value="GGDEF DOMAIN-CONTAINING PROTEIN"/>
    <property type="match status" value="1"/>
</dbReference>
<feature type="transmembrane region" description="Helical" evidence="2">
    <location>
        <begin position="158"/>
        <end position="175"/>
    </location>
</feature>
<evidence type="ECO:0000259" key="4">
    <source>
        <dbReference type="PROSITE" id="PS50113"/>
    </source>
</evidence>
<dbReference type="InterPro" id="IPR000700">
    <property type="entry name" value="PAS-assoc_C"/>
</dbReference>
<organism evidence="6 7">
    <name type="scientific">Mycolicibacterium cyprinidarum</name>
    <dbReference type="NCBI Taxonomy" id="2860311"/>
    <lineage>
        <taxon>Bacteria</taxon>
        <taxon>Bacillati</taxon>
        <taxon>Actinomycetota</taxon>
        <taxon>Actinomycetes</taxon>
        <taxon>Mycobacteriales</taxon>
        <taxon>Mycobacteriaceae</taxon>
        <taxon>Mycolicibacterium</taxon>
    </lineage>
</organism>
<dbReference type="SUPFAM" id="SSF55785">
    <property type="entry name" value="PYP-like sensor domain (PAS domain)"/>
    <property type="match status" value="1"/>
</dbReference>
<dbReference type="Proteomes" id="UP001060504">
    <property type="component" value="Unassembled WGS sequence"/>
</dbReference>
<dbReference type="SMART" id="SM00086">
    <property type="entry name" value="PAC"/>
    <property type="match status" value="1"/>
</dbReference>
<dbReference type="InterPro" id="IPR043128">
    <property type="entry name" value="Rev_trsase/Diguanyl_cyclase"/>
</dbReference>
<protein>
    <recommendedName>
        <fullName evidence="8">Diguanylate cyclase</fullName>
    </recommendedName>
</protein>
<dbReference type="Gene3D" id="3.30.450.20">
    <property type="entry name" value="PAS domain"/>
    <property type="match status" value="1"/>
</dbReference>
<dbReference type="InterPro" id="IPR029787">
    <property type="entry name" value="Nucleotide_cyclase"/>
</dbReference>
<evidence type="ECO:0000259" key="3">
    <source>
        <dbReference type="PROSITE" id="PS50112"/>
    </source>
</evidence>
<keyword evidence="2" id="KW-0812">Transmembrane</keyword>